<keyword evidence="10" id="KW-0804">Transcription</keyword>
<feature type="domain" description="C2H2-type" evidence="14">
    <location>
        <begin position="816"/>
        <end position="843"/>
    </location>
</feature>
<reference evidence="15 16" key="1">
    <citation type="journal article" date="2023" name="bioRxiv">
        <title>Conserved and derived expression patterns and positive selection on dental genes reveal complex evolutionary context of ever-growing rodent molars.</title>
        <authorList>
            <person name="Calamari Z.T."/>
            <person name="Song A."/>
            <person name="Cohen E."/>
            <person name="Akter M."/>
            <person name="Roy R.D."/>
            <person name="Hallikas O."/>
            <person name="Christensen M.M."/>
            <person name="Li P."/>
            <person name="Marangoni P."/>
            <person name="Jernvall J."/>
            <person name="Klein O.D."/>
        </authorList>
    </citation>
    <scope>NUCLEOTIDE SEQUENCE [LARGE SCALE GENOMIC DNA]</scope>
    <source>
        <strain evidence="15">V071</strain>
    </source>
</reference>
<feature type="domain" description="C2H2-type" evidence="14">
    <location>
        <begin position="1012"/>
        <end position="1034"/>
    </location>
</feature>
<dbReference type="InterPro" id="IPR036236">
    <property type="entry name" value="Znf_C2H2_sf"/>
</dbReference>
<feature type="domain" description="C2H2-type" evidence="14">
    <location>
        <begin position="872"/>
        <end position="899"/>
    </location>
</feature>
<dbReference type="FunFam" id="3.30.160.60:FF:000295">
    <property type="entry name" value="zinc finger protein 19"/>
    <property type="match status" value="1"/>
</dbReference>
<dbReference type="FunFam" id="3.30.160.60:FF:000002">
    <property type="entry name" value="Zinc finger protein 1 homolog"/>
    <property type="match status" value="1"/>
</dbReference>
<evidence type="ECO:0000256" key="13">
    <source>
        <dbReference type="SAM" id="MobiDB-lite"/>
    </source>
</evidence>
<feature type="domain" description="C2H2-type" evidence="14">
    <location>
        <begin position="435"/>
        <end position="462"/>
    </location>
</feature>
<keyword evidence="11" id="KW-0539">Nucleus</keyword>
<evidence type="ECO:0000256" key="1">
    <source>
        <dbReference type="ARBA" id="ARBA00003767"/>
    </source>
</evidence>
<feature type="region of interest" description="Disordered" evidence="13">
    <location>
        <begin position="691"/>
        <end position="729"/>
    </location>
</feature>
<feature type="domain" description="C2H2-type" evidence="14">
    <location>
        <begin position="292"/>
        <end position="319"/>
    </location>
</feature>
<evidence type="ECO:0000256" key="12">
    <source>
        <dbReference type="PROSITE-ProRule" id="PRU00042"/>
    </source>
</evidence>
<dbReference type="FunFam" id="3.30.160.60:FF:000459">
    <property type="entry name" value="Zinc finger with KRAB and SCAN domains 1"/>
    <property type="match status" value="1"/>
</dbReference>
<feature type="domain" description="C2H2-type" evidence="14">
    <location>
        <begin position="91"/>
        <end position="118"/>
    </location>
</feature>
<dbReference type="AlphaFoldDB" id="A0AAW0HXM9"/>
<evidence type="ECO:0000256" key="2">
    <source>
        <dbReference type="ARBA" id="ARBA00004123"/>
    </source>
</evidence>
<name>A0AAW0HXM9_MYOGA</name>
<accession>A0AAW0HXM9</accession>
<dbReference type="PROSITE" id="PS50157">
    <property type="entry name" value="ZINC_FINGER_C2H2_2"/>
    <property type="match status" value="18"/>
</dbReference>
<feature type="domain" description="C2H2-type" evidence="14">
    <location>
        <begin position="246"/>
        <end position="273"/>
    </location>
</feature>
<evidence type="ECO:0000259" key="14">
    <source>
        <dbReference type="PROSITE" id="PS50157"/>
    </source>
</evidence>
<comment type="caution">
    <text evidence="15">The sequence shown here is derived from an EMBL/GenBank/DDBJ whole genome shotgun (WGS) entry which is preliminary data.</text>
</comment>
<dbReference type="Pfam" id="PF00096">
    <property type="entry name" value="zf-C2H2"/>
    <property type="match status" value="12"/>
</dbReference>
<keyword evidence="8" id="KW-0805">Transcription regulation</keyword>
<comment type="subcellular location">
    <subcellularLocation>
        <location evidence="2">Nucleus</location>
    </subcellularLocation>
</comment>
<feature type="domain" description="C2H2-type" evidence="14">
    <location>
        <begin position="956"/>
        <end position="983"/>
    </location>
</feature>
<dbReference type="FunFam" id="3.30.160.60:FF:001288">
    <property type="entry name" value="Zinc finger protein 35"/>
    <property type="match status" value="1"/>
</dbReference>
<evidence type="ECO:0000256" key="10">
    <source>
        <dbReference type="ARBA" id="ARBA00023163"/>
    </source>
</evidence>
<dbReference type="FunFam" id="3.30.160.60:FF:000848">
    <property type="entry name" value="Zinc finger protein 35"/>
    <property type="match status" value="2"/>
</dbReference>
<dbReference type="PANTHER" id="PTHR23234">
    <property type="entry name" value="ZNF44 PROTEIN"/>
    <property type="match status" value="1"/>
</dbReference>
<feature type="domain" description="C2H2-type" evidence="14">
    <location>
        <begin position="163"/>
        <end position="190"/>
    </location>
</feature>
<evidence type="ECO:0000256" key="9">
    <source>
        <dbReference type="ARBA" id="ARBA00023125"/>
    </source>
</evidence>
<evidence type="ECO:0000313" key="15">
    <source>
        <dbReference type="EMBL" id="KAK7806906.1"/>
    </source>
</evidence>
<organism evidence="15 16">
    <name type="scientific">Myodes glareolus</name>
    <name type="common">Bank vole</name>
    <name type="synonym">Clethrionomys glareolus</name>
    <dbReference type="NCBI Taxonomy" id="447135"/>
    <lineage>
        <taxon>Eukaryota</taxon>
        <taxon>Metazoa</taxon>
        <taxon>Chordata</taxon>
        <taxon>Craniata</taxon>
        <taxon>Vertebrata</taxon>
        <taxon>Euteleostomi</taxon>
        <taxon>Mammalia</taxon>
        <taxon>Eutheria</taxon>
        <taxon>Euarchontoglires</taxon>
        <taxon>Glires</taxon>
        <taxon>Rodentia</taxon>
        <taxon>Myomorpha</taxon>
        <taxon>Muroidea</taxon>
        <taxon>Cricetidae</taxon>
        <taxon>Arvicolinae</taxon>
        <taxon>Myodes</taxon>
    </lineage>
</organism>
<keyword evidence="6 12" id="KW-0863">Zinc-finger</keyword>
<dbReference type="FunFam" id="3.30.160.60:FF:000737">
    <property type="entry name" value="Zinc finger protein 565"/>
    <property type="match status" value="1"/>
</dbReference>
<feature type="domain" description="C2H2-type" evidence="14">
    <location>
        <begin position="732"/>
        <end position="759"/>
    </location>
</feature>
<protein>
    <recommendedName>
        <fullName evidence="14">C2H2-type domain-containing protein</fullName>
    </recommendedName>
</protein>
<evidence type="ECO:0000256" key="8">
    <source>
        <dbReference type="ARBA" id="ARBA00023015"/>
    </source>
</evidence>
<dbReference type="GO" id="GO:0045893">
    <property type="term" value="P:positive regulation of DNA-templated transcription"/>
    <property type="evidence" value="ECO:0007669"/>
    <property type="project" value="UniProtKB-ARBA"/>
</dbReference>
<dbReference type="GO" id="GO:0008270">
    <property type="term" value="F:zinc ion binding"/>
    <property type="evidence" value="ECO:0007669"/>
    <property type="project" value="UniProtKB-KW"/>
</dbReference>
<dbReference type="SUPFAM" id="SSF57667">
    <property type="entry name" value="beta-beta-alpha zinc fingers"/>
    <property type="match status" value="10"/>
</dbReference>
<evidence type="ECO:0000256" key="7">
    <source>
        <dbReference type="ARBA" id="ARBA00022833"/>
    </source>
</evidence>
<keyword evidence="4" id="KW-0479">Metal-binding</keyword>
<dbReference type="EMBL" id="JBBHLL010000287">
    <property type="protein sequence ID" value="KAK7806906.1"/>
    <property type="molecule type" value="Genomic_DNA"/>
</dbReference>
<dbReference type="FunFam" id="3.30.160.60:FF:001014">
    <property type="entry name" value="Zinc finger protein 597"/>
    <property type="match status" value="1"/>
</dbReference>
<feature type="domain" description="C2H2-type" evidence="14">
    <location>
        <begin position="928"/>
        <end position="955"/>
    </location>
</feature>
<feature type="domain" description="C2H2-type" evidence="14">
    <location>
        <begin position="385"/>
        <end position="406"/>
    </location>
</feature>
<keyword evidence="7" id="KW-0862">Zinc</keyword>
<dbReference type="FunFam" id="3.30.160.60:FF:001270">
    <property type="entry name" value="zinc finger protein 583 isoform X1"/>
    <property type="match status" value="1"/>
</dbReference>
<keyword evidence="9" id="KW-0238">DNA-binding</keyword>
<dbReference type="InterPro" id="IPR050758">
    <property type="entry name" value="Znf_C2H2-type"/>
</dbReference>
<dbReference type="FunFam" id="3.30.160.60:FF:000003">
    <property type="entry name" value="Zinc finger protein 3 homolog"/>
    <property type="match status" value="1"/>
</dbReference>
<dbReference type="GO" id="GO:0005634">
    <property type="term" value="C:nucleus"/>
    <property type="evidence" value="ECO:0007669"/>
    <property type="project" value="UniProtKB-SubCell"/>
</dbReference>
<evidence type="ECO:0000256" key="6">
    <source>
        <dbReference type="ARBA" id="ARBA00022771"/>
    </source>
</evidence>
<keyword evidence="16" id="KW-1185">Reference proteome</keyword>
<feature type="domain" description="C2H2-type" evidence="14">
    <location>
        <begin position="984"/>
        <end position="1011"/>
    </location>
</feature>
<feature type="domain" description="C2H2-type" evidence="14">
    <location>
        <begin position="407"/>
        <end position="434"/>
    </location>
</feature>
<dbReference type="InterPro" id="IPR013087">
    <property type="entry name" value="Znf_C2H2_type"/>
</dbReference>
<evidence type="ECO:0000256" key="4">
    <source>
        <dbReference type="ARBA" id="ARBA00022723"/>
    </source>
</evidence>
<sequence>MDTESLIKSKSFCLREPHSLHLYNEDDGAVVQFCRPGSEEKMGRYPKCEQRKKKRTLPEKQAQTWREFEESLTLDSTTCECLIGTEGKKFYNCDICCKHFSKIPHLMNHQRMHTDRNLINVRRECGKGSVCDSSRLRLSQDHPGERLSKGHDHQGIHTGEKPYKCKECGKGFFRPSGLLIYLRHHSGERPYKCDDMGRCFPRMLNLLTFKCNNYGKAFPQSACLTSLTIRDSTMEKSPMAAVNSLYACKDCGKVFGSNRNLSDCARLHNGRSHMNVQSNVCTPENPLEKGPLNVVKSGRASSSNRNLIEHKRTHSGEKPFECNEKASLGIRGFTRGESYKGNDYGKIFSYCSNLIRGATLRRSPVSIMSVVKALPTTQINRINNGKVFTSSRKLMVHQRIHSGENPHKCGECGKDFSQNKNLVVHQRMHTGDKPYEWEKYWKSLSSKRNLIGHQRIHTGQKPYGCNDYSKAFRMTAELKRTMARASWGPVKVEKDRDDGESVSASSRQVCSENVEVWAPGQGPYLGVDVSEEEGKGQKMFWDMALVLKATQEAAAAAAAASAAAPLGGFSLPGTLAKSEILELHGIPTPLGQFAKVEFFILTLMPVLFLGQKNLTFSFLFPGTGTEGKNLQLLVPKTEVCDEAEEPPVVLGRIQKGDLQGPELGESYEKGNVLKRQKIKREKQEIRKVTVKDSPLSQSFQEDEDQKSKSRRKYRLSSDPAKSQKIQPGPKPFTCSECGKGFSQSANLVVHQRIHTGEKPFECHECGKAFIQSANLVVHQRIHTGQKPYVCAKCGKAFTQSSNLTVHQKIHSLEKTFKCGECEKAFSYSSQLARHQKVHITEKCYECNECGKTFTRSSNLIVHQRIHTGEKPFACNECGKAFTQSANLIVHQRSHTGEKPYECKDCGKAFSCFSHLIVHQRIHTAEKPYDCSECGKAFSQLSCLIVHQRIHSGDLPYVCNECGKAFTCSSYLLIHQRIHNGEKPYTCNECGKAFRQRSSLTVHQRTHTGEKPYECAKCGAAFISNSHLMRHHRTHLVDLLLPIVGTSVQLYSSFVKTKPIPFKVIFLEGKVNTSISEANLKKIKLKHLRAKDFVLTLAVKPEHFSSEERLTGFRYMILPSAGGGSSSVTEKKRKAREVSSHYLAVNQESIGKKVIHCT</sequence>
<evidence type="ECO:0000313" key="16">
    <source>
        <dbReference type="Proteomes" id="UP001488838"/>
    </source>
</evidence>
<feature type="domain" description="C2H2-type" evidence="14">
    <location>
        <begin position="760"/>
        <end position="787"/>
    </location>
</feature>
<comment type="function">
    <text evidence="1">May be involved in transcriptional regulation.</text>
</comment>
<feature type="domain" description="C2H2-type" evidence="14">
    <location>
        <begin position="844"/>
        <end position="871"/>
    </location>
</feature>
<dbReference type="PANTHER" id="PTHR23234:SF8">
    <property type="entry name" value="C2H2-TYPE DOMAIN-CONTAINING PROTEIN"/>
    <property type="match status" value="1"/>
</dbReference>
<dbReference type="Proteomes" id="UP001488838">
    <property type="component" value="Unassembled WGS sequence"/>
</dbReference>
<evidence type="ECO:0000256" key="11">
    <source>
        <dbReference type="ARBA" id="ARBA00023242"/>
    </source>
</evidence>
<dbReference type="SMART" id="SM00355">
    <property type="entry name" value="ZnF_C2H2"/>
    <property type="match status" value="15"/>
</dbReference>
<dbReference type="Gene3D" id="3.30.160.60">
    <property type="entry name" value="Classic Zinc Finger"/>
    <property type="match status" value="18"/>
</dbReference>
<feature type="domain" description="C2H2-type" evidence="14">
    <location>
        <begin position="788"/>
        <end position="815"/>
    </location>
</feature>
<evidence type="ECO:0000256" key="3">
    <source>
        <dbReference type="ARBA" id="ARBA00006991"/>
    </source>
</evidence>
<evidence type="ECO:0000256" key="5">
    <source>
        <dbReference type="ARBA" id="ARBA00022737"/>
    </source>
</evidence>
<proteinExistence type="inferred from homology"/>
<dbReference type="PROSITE" id="PS00028">
    <property type="entry name" value="ZINC_FINGER_C2H2_1"/>
    <property type="match status" value="13"/>
</dbReference>
<comment type="similarity">
    <text evidence="3">Belongs to the krueppel C2H2-type zinc-finger protein family.</text>
</comment>
<gene>
    <name evidence="15" type="ORF">U0070_026049</name>
</gene>
<dbReference type="FunFam" id="3.30.160.60:FF:002343">
    <property type="entry name" value="Zinc finger protein 33A"/>
    <property type="match status" value="2"/>
</dbReference>
<dbReference type="FunFam" id="3.30.160.60:FF:001732">
    <property type="entry name" value="Zgc:162936"/>
    <property type="match status" value="1"/>
</dbReference>
<dbReference type="GO" id="GO:0005694">
    <property type="term" value="C:chromosome"/>
    <property type="evidence" value="ECO:0007669"/>
    <property type="project" value="UniProtKB-ARBA"/>
</dbReference>
<feature type="domain" description="C2H2-type" evidence="14">
    <location>
        <begin position="900"/>
        <end position="927"/>
    </location>
</feature>
<dbReference type="GO" id="GO:1990837">
    <property type="term" value="F:sequence-specific double-stranded DNA binding"/>
    <property type="evidence" value="ECO:0007669"/>
    <property type="project" value="UniProtKB-ARBA"/>
</dbReference>
<dbReference type="FunFam" id="3.30.160.60:FF:000165">
    <property type="entry name" value="Zinc finger protein 34"/>
    <property type="match status" value="1"/>
</dbReference>
<keyword evidence="5" id="KW-0677">Repeat</keyword>